<dbReference type="SMART" id="SM00393">
    <property type="entry name" value="R3H"/>
    <property type="match status" value="1"/>
</dbReference>
<dbReference type="GO" id="GO:0003676">
    <property type="term" value="F:nucleic acid binding"/>
    <property type="evidence" value="ECO:0007669"/>
    <property type="project" value="InterPro"/>
</dbReference>
<keyword evidence="5" id="KW-0269">Exonuclease</keyword>
<evidence type="ECO:0000256" key="2">
    <source>
        <dbReference type="ARBA" id="ARBA00022801"/>
    </source>
</evidence>
<dbReference type="GO" id="GO:0006139">
    <property type="term" value="P:nucleobase-containing compound metabolic process"/>
    <property type="evidence" value="ECO:0007669"/>
    <property type="project" value="InterPro"/>
</dbReference>
<feature type="coiled-coil region" evidence="3">
    <location>
        <begin position="336"/>
        <end position="377"/>
    </location>
</feature>
<accession>A0A6N1NS63</accession>
<evidence type="ECO:0000313" key="5">
    <source>
        <dbReference type="EMBL" id="QKU35347.1"/>
    </source>
</evidence>
<dbReference type="InterPro" id="IPR036397">
    <property type="entry name" value="RNaseH_sf"/>
</dbReference>
<dbReference type="PROSITE" id="PS51061">
    <property type="entry name" value="R3H"/>
    <property type="match status" value="1"/>
</dbReference>
<dbReference type="InterPro" id="IPR036867">
    <property type="entry name" value="R3H_dom_sf"/>
</dbReference>
<dbReference type="EMBL" id="KY523104">
    <property type="protein sequence ID" value="QKU35347.1"/>
    <property type="molecule type" value="Genomic_DNA"/>
</dbReference>
<dbReference type="Gene3D" id="3.30.1370.50">
    <property type="entry name" value="R3H-like domain"/>
    <property type="match status" value="1"/>
</dbReference>
<feature type="domain" description="R3H" evidence="4">
    <location>
        <begin position="354"/>
        <end position="418"/>
    </location>
</feature>
<dbReference type="RefSeq" id="YP_010782007.1">
    <property type="nucleotide sequence ID" value="NC_075039.1"/>
</dbReference>
<evidence type="ECO:0000256" key="1">
    <source>
        <dbReference type="ARBA" id="ARBA00022722"/>
    </source>
</evidence>
<reference evidence="5" key="2">
    <citation type="journal article" date="2018" name="Nat. Commun.">
        <title>Tailed giant Tupanvirus possesses the most complete translational apparatus of the known virosphere.</title>
        <authorList>
            <person name="Abrahao J."/>
            <person name="Silva L."/>
            <person name="Silva L.S."/>
            <person name="Khalil J.Y.B."/>
            <person name="Rodrigues R."/>
            <person name="Arantes T."/>
            <person name="Assis F."/>
            <person name="Boratto P."/>
            <person name="Andrade M."/>
            <person name="Kroon E.G."/>
            <person name="Ribeiro B."/>
            <person name="Bergier I."/>
            <person name="Seligmann H."/>
            <person name="Ghigo E."/>
            <person name="Colson P."/>
            <person name="Levasseur A."/>
            <person name="Kroemer G."/>
            <person name="Raoult D."/>
            <person name="La Scola B."/>
        </authorList>
    </citation>
    <scope>NUCLEOTIDE SEQUENCE [LARGE SCALE GENOMIC DNA]</scope>
    <source>
        <strain evidence="5">Soda lake</strain>
    </source>
</reference>
<dbReference type="GeneID" id="80518771"/>
<reference evidence="5" key="1">
    <citation type="submission" date="2017-01" db="EMBL/GenBank/DDBJ databases">
        <authorList>
            <person name="Assis F.L."/>
            <person name="Abrahao J.S."/>
            <person name="Silva L."/>
            <person name="Khalil J.B."/>
            <person name="Rodrigues R."/>
            <person name="Silva L.S."/>
            <person name="Arantes T."/>
            <person name="Boratto P."/>
            <person name="Andrade M."/>
            <person name="Kroon E.G."/>
            <person name="Ribeiro B."/>
            <person name="Bergier I."/>
            <person name="Seligmann H."/>
            <person name="Ghigo E."/>
            <person name="Colson P."/>
            <person name="Levasseur A."/>
            <person name="Raoult D."/>
            <person name="Scola B.L."/>
        </authorList>
    </citation>
    <scope>NUCLEOTIDE SEQUENCE</scope>
    <source>
        <strain evidence="5">Soda lake</strain>
    </source>
</reference>
<evidence type="ECO:0000256" key="3">
    <source>
        <dbReference type="SAM" id="Coils"/>
    </source>
</evidence>
<dbReference type="PANTHER" id="PTHR13620">
    <property type="entry name" value="3-5 EXONUCLEASE"/>
    <property type="match status" value="1"/>
</dbReference>
<dbReference type="Pfam" id="PF01612">
    <property type="entry name" value="DNA_pol_A_exo1"/>
    <property type="match status" value="1"/>
</dbReference>
<evidence type="ECO:0000259" key="4">
    <source>
        <dbReference type="PROSITE" id="PS51061"/>
    </source>
</evidence>
<dbReference type="CDD" id="cd06141">
    <property type="entry name" value="WRN_exo"/>
    <property type="match status" value="1"/>
</dbReference>
<dbReference type="PANTHER" id="PTHR13620:SF104">
    <property type="entry name" value="EXONUCLEASE 3'-5' DOMAIN-CONTAINING PROTEIN 2"/>
    <property type="match status" value="1"/>
</dbReference>
<keyword evidence="1" id="KW-0540">Nuclease</keyword>
<dbReference type="Pfam" id="PF01424">
    <property type="entry name" value="R3H"/>
    <property type="match status" value="1"/>
</dbReference>
<keyword evidence="3" id="KW-0175">Coiled coil</keyword>
<dbReference type="KEGG" id="vg:80518771"/>
<dbReference type="InterPro" id="IPR051132">
    <property type="entry name" value="3-5_Exonuclease_domain"/>
</dbReference>
<proteinExistence type="predicted"/>
<sequence>MIRLSFTLQLLIITTMENINTVEKEIIATIIKLVEYLQINGSSSLSNISSNMLVNSSKFPIWKRSGMTIADFIRKFPQIFSWEKDTSKVTLVSDIINETEIIRLWNVVKTDFENMEEKTNQKLVVFELPNNLEFIITSDINECNNWITSQIETYNCEYFGFDRETTIGSKTGKPSTIQLSTPYSNMLLQLTSLDKLPSKLVEFLEDPKILKIGVAIDFDMQEILKFFDEPKIIKGVLDLSDLAKTLGIYSTNGLNCSHSIKELAALLLSVYIDNKDTMDVKNLDWDTPTLLMEQINYAITDSWIAMKIYETILLKYVKNDIVNIVKSKIFMVKKPIVNTKKKIDKSELHKKEQEKKLAEIERKIKKWANDEDELNELVFKPMNSFYRSHIHVTCKKYPGIKSESRGEDPSKYVVLSKI</sequence>
<keyword evidence="2" id="KW-0378">Hydrolase</keyword>
<protein>
    <submittedName>
        <fullName evidence="5">Exonuclease</fullName>
    </submittedName>
</protein>
<dbReference type="GO" id="GO:0008408">
    <property type="term" value="F:3'-5' exonuclease activity"/>
    <property type="evidence" value="ECO:0007669"/>
    <property type="project" value="InterPro"/>
</dbReference>
<dbReference type="SUPFAM" id="SSF53098">
    <property type="entry name" value="Ribonuclease H-like"/>
    <property type="match status" value="1"/>
</dbReference>
<dbReference type="CDD" id="cd02325">
    <property type="entry name" value="R3H"/>
    <property type="match status" value="1"/>
</dbReference>
<dbReference type="SMART" id="SM00474">
    <property type="entry name" value="35EXOc"/>
    <property type="match status" value="1"/>
</dbReference>
<dbReference type="Gene3D" id="3.30.420.10">
    <property type="entry name" value="Ribonuclease H-like superfamily/Ribonuclease H"/>
    <property type="match status" value="1"/>
</dbReference>
<dbReference type="InterPro" id="IPR002562">
    <property type="entry name" value="3'-5'_exonuclease_dom"/>
</dbReference>
<dbReference type="SUPFAM" id="SSF82708">
    <property type="entry name" value="R3H domain"/>
    <property type="match status" value="1"/>
</dbReference>
<dbReference type="InterPro" id="IPR012337">
    <property type="entry name" value="RNaseH-like_sf"/>
</dbReference>
<dbReference type="InterPro" id="IPR001374">
    <property type="entry name" value="R3H_dom"/>
</dbReference>
<organism evidence="5">
    <name type="scientific">Tupanvirus soda lake</name>
    <dbReference type="NCBI Taxonomy" id="2126985"/>
    <lineage>
        <taxon>Viruses</taxon>
        <taxon>Varidnaviria</taxon>
        <taxon>Bamfordvirae</taxon>
        <taxon>Nucleocytoviricota</taxon>
        <taxon>Megaviricetes</taxon>
        <taxon>Imitervirales</taxon>
        <taxon>Mimiviridae</taxon>
        <taxon>Megamimivirinae</taxon>
        <taxon>Tupanvirus</taxon>
        <taxon>Tupanvirus salinum</taxon>
    </lineage>
</organism>
<name>A0A6N1NS63_9VIRU</name>